<dbReference type="GO" id="GO:0046677">
    <property type="term" value="P:response to antibiotic"/>
    <property type="evidence" value="ECO:0007669"/>
    <property type="project" value="UniProtKB-KW"/>
</dbReference>
<evidence type="ECO:0000313" key="4">
    <source>
        <dbReference type="EMBL" id="SAI74513.1"/>
    </source>
</evidence>
<evidence type="ECO:0000256" key="1">
    <source>
        <dbReference type="ARBA" id="ARBA00004924"/>
    </source>
</evidence>
<protein>
    <submittedName>
        <fullName evidence="4">N(6)-hydroxylysine O-acetyltransferase</fullName>
        <ecNumber evidence="4">2.3.1.102</ecNumber>
    </submittedName>
</protein>
<proteinExistence type="predicted"/>
<dbReference type="InterPro" id="IPR000182">
    <property type="entry name" value="GNAT_dom"/>
</dbReference>
<dbReference type="PANTHER" id="PTHR31438:SF1">
    <property type="entry name" value="LYSINE N-ACYLTRANSFERASE C17G9.06C-RELATED"/>
    <property type="match status" value="1"/>
</dbReference>
<dbReference type="Gene3D" id="3.40.630.30">
    <property type="match status" value="1"/>
</dbReference>
<keyword evidence="4" id="KW-0808">Transferase</keyword>
<dbReference type="EMBL" id="FKIF01000010">
    <property type="protein sequence ID" value="SAI74513.1"/>
    <property type="molecule type" value="Genomic_DNA"/>
</dbReference>
<dbReference type="SMART" id="SM01006">
    <property type="entry name" value="AlcB"/>
    <property type="match status" value="1"/>
</dbReference>
<dbReference type="EC" id="2.3.1.102" evidence="4"/>
<dbReference type="InterPro" id="IPR016181">
    <property type="entry name" value="Acyl_CoA_acyltransferase"/>
</dbReference>
<dbReference type="PROSITE" id="PS51186">
    <property type="entry name" value="GNAT"/>
    <property type="match status" value="1"/>
</dbReference>
<reference evidence="4 5" key="1">
    <citation type="submission" date="2016-04" db="EMBL/GenBank/DDBJ databases">
        <authorList>
            <consortium name="Pathogen Informatics"/>
        </authorList>
    </citation>
    <scope>NUCLEOTIDE SEQUENCE [LARGE SCALE GENOMIC DNA]</scope>
    <source>
        <strain evidence="4 5">H050680373</strain>
    </source>
</reference>
<dbReference type="SUPFAM" id="SSF55729">
    <property type="entry name" value="Acyl-CoA N-acyltransferases (Nat)"/>
    <property type="match status" value="1"/>
</dbReference>
<sequence length="358" mass="39940">MDIMQAAPSTAASRQRHAPDWISHASGLVLHADIRPARDGARMLRIGTGQGPCSVWTLHADGATGQLHCQDAAQDESLAAHTLAALDAAFGLHPTLRSLSVPRATQLARQLASASFPAAGDAPAVITRGALWQLPALWLPADAPQTPYAEQWTWTAGRRHPARRPQPAGVAYRRYIPWLRGTLTLRAADPDVDLPHFHRWMNDPHVAAFWQENGTEAEHRAYLEKLAADAHAAPLIVELDGAPFAYVETYWAQEDRLAPYYDADDYDRGWHVLVGEPAFRGRPFLTAWMPSVSHYLLLDDCRTRRLVIEPRADNARMIKSLGRCGYAMLKEFDFPHKRAMLGMLLRERFFSDALWIPG</sequence>
<keyword evidence="5" id="KW-1185">Reference proteome</keyword>
<dbReference type="AlphaFoldDB" id="A0A157SWS1"/>
<feature type="domain" description="N-acetyltransferase" evidence="3">
    <location>
        <begin position="183"/>
        <end position="348"/>
    </location>
</feature>
<dbReference type="InterPro" id="IPR019432">
    <property type="entry name" value="Acyltransferase_MbtK/IucB-like"/>
</dbReference>
<organism evidence="4 5">
    <name type="scientific">Bordetella ansorpii</name>
    <dbReference type="NCBI Taxonomy" id="288768"/>
    <lineage>
        <taxon>Bacteria</taxon>
        <taxon>Pseudomonadati</taxon>
        <taxon>Pseudomonadota</taxon>
        <taxon>Betaproteobacteria</taxon>
        <taxon>Burkholderiales</taxon>
        <taxon>Alcaligenaceae</taxon>
        <taxon>Bordetella</taxon>
    </lineage>
</organism>
<evidence type="ECO:0000259" key="3">
    <source>
        <dbReference type="PROSITE" id="PS51186"/>
    </source>
</evidence>
<accession>A0A157SWS1</accession>
<dbReference type="PANTHER" id="PTHR31438">
    <property type="entry name" value="LYSINE N-ACYLTRANSFERASE C17G9.06C-RELATED"/>
    <property type="match status" value="1"/>
</dbReference>
<dbReference type="RefSeq" id="WP_066133853.1">
    <property type="nucleotide sequence ID" value="NZ_FKIF01000010.1"/>
</dbReference>
<evidence type="ECO:0000256" key="2">
    <source>
        <dbReference type="ARBA" id="ARBA00023251"/>
    </source>
</evidence>
<evidence type="ECO:0000313" key="5">
    <source>
        <dbReference type="Proteomes" id="UP000076848"/>
    </source>
</evidence>
<name>A0A157SWS1_9BORD</name>
<comment type="pathway">
    <text evidence="1">Siderophore biosynthesis.</text>
</comment>
<dbReference type="Pfam" id="PF13523">
    <property type="entry name" value="Acetyltransf_8"/>
    <property type="match status" value="1"/>
</dbReference>
<dbReference type="GO" id="GO:0019290">
    <property type="term" value="P:siderophore biosynthetic process"/>
    <property type="evidence" value="ECO:0007669"/>
    <property type="project" value="InterPro"/>
</dbReference>
<dbReference type="STRING" id="288768.SAMEA3906486_05228"/>
<keyword evidence="4" id="KW-0012">Acyltransferase</keyword>
<dbReference type="GO" id="GO:0016410">
    <property type="term" value="F:N-acyltransferase activity"/>
    <property type="evidence" value="ECO:0007669"/>
    <property type="project" value="TreeGrafter"/>
</dbReference>
<keyword evidence="2" id="KW-0046">Antibiotic resistance</keyword>
<gene>
    <name evidence="4" type="primary">iucB</name>
    <name evidence="4" type="ORF">SAMEA3906486_05228</name>
</gene>
<dbReference type="Proteomes" id="UP000076848">
    <property type="component" value="Unassembled WGS sequence"/>
</dbReference>
<dbReference type="GO" id="GO:0050133">
    <property type="term" value="F:N6-hydroxylysine O-acetyltransferase activity"/>
    <property type="evidence" value="ECO:0007669"/>
    <property type="project" value="UniProtKB-EC"/>
</dbReference>
<dbReference type="OrthoDB" id="9087497at2"/>